<evidence type="ECO:0000313" key="3">
    <source>
        <dbReference type="Proteomes" id="UP000321419"/>
    </source>
</evidence>
<feature type="chain" id="PRO_5022061064" description="Molecular chaperone DnaJ" evidence="1">
    <location>
        <begin position="20"/>
        <end position="124"/>
    </location>
</feature>
<sequence length="124" mass="13640">MKIISLGFLSALIAFPSFSSESSSIGYKTVDLALQALKNKAGTKLSVQGGWTIIEDQEDSNLVLWSFTPESHSAHPAAIKRKVLEKNQAIYIQMSALCQAKKTDCDKLMEEFEQLNKNIMKGSG</sequence>
<keyword evidence="3" id="KW-1185">Reference proteome</keyword>
<feature type="signal peptide" evidence="1">
    <location>
        <begin position="1"/>
        <end position="19"/>
    </location>
</feature>
<evidence type="ECO:0008006" key="4">
    <source>
        <dbReference type="Google" id="ProtNLM"/>
    </source>
</evidence>
<gene>
    <name evidence="2" type="ORF">PES01_17750</name>
</gene>
<evidence type="ECO:0000256" key="1">
    <source>
        <dbReference type="SAM" id="SignalP"/>
    </source>
</evidence>
<accession>A0A510XV85</accession>
<comment type="caution">
    <text evidence="2">The sequence shown here is derived from an EMBL/GenBank/DDBJ whole genome shotgun (WGS) entry which is preliminary data.</text>
</comment>
<dbReference type="EMBL" id="BJUM01000015">
    <property type="protein sequence ID" value="GEK54930.1"/>
    <property type="molecule type" value="Genomic_DNA"/>
</dbReference>
<keyword evidence="1" id="KW-0732">Signal</keyword>
<evidence type="ECO:0000313" key="2">
    <source>
        <dbReference type="EMBL" id="GEK54930.1"/>
    </source>
</evidence>
<reference evidence="2 3" key="1">
    <citation type="submission" date="2019-07" db="EMBL/GenBank/DDBJ databases">
        <title>Whole genome shotgun sequence of Pseudoalteromonas espejiana NBRC 102222.</title>
        <authorList>
            <person name="Hosoyama A."/>
            <person name="Uohara A."/>
            <person name="Ohji S."/>
            <person name="Ichikawa N."/>
        </authorList>
    </citation>
    <scope>NUCLEOTIDE SEQUENCE [LARGE SCALE GENOMIC DNA]</scope>
    <source>
        <strain evidence="2 3">NBRC 102222</strain>
    </source>
</reference>
<dbReference type="AlphaFoldDB" id="A0A510XV85"/>
<proteinExistence type="predicted"/>
<organism evidence="2 3">
    <name type="scientific">Pseudoalteromonas espejiana</name>
    <dbReference type="NCBI Taxonomy" id="28107"/>
    <lineage>
        <taxon>Bacteria</taxon>
        <taxon>Pseudomonadati</taxon>
        <taxon>Pseudomonadota</taxon>
        <taxon>Gammaproteobacteria</taxon>
        <taxon>Alteromonadales</taxon>
        <taxon>Pseudoalteromonadaceae</taxon>
        <taxon>Pseudoalteromonas</taxon>
    </lineage>
</organism>
<dbReference type="OrthoDB" id="6080579at2"/>
<dbReference type="RefSeq" id="WP_089349252.1">
    <property type="nucleotide sequence ID" value="NZ_BJUM01000015.1"/>
</dbReference>
<protein>
    <recommendedName>
        <fullName evidence="4">Molecular chaperone DnaJ</fullName>
    </recommendedName>
</protein>
<dbReference type="Proteomes" id="UP000321419">
    <property type="component" value="Unassembled WGS sequence"/>
</dbReference>
<name>A0A510XV85_9GAMM</name>